<keyword evidence="9" id="KW-0594">Phospholipid biosynthesis</keyword>
<feature type="transmembrane region" description="Helical" evidence="13">
    <location>
        <begin position="258"/>
        <end position="279"/>
    </location>
</feature>
<keyword evidence="4 12" id="KW-0808">Transferase</keyword>
<dbReference type="Gene3D" id="1.20.120.1760">
    <property type="match status" value="1"/>
</dbReference>
<evidence type="ECO:0000256" key="3">
    <source>
        <dbReference type="ARBA" id="ARBA00022516"/>
    </source>
</evidence>
<evidence type="ECO:0000256" key="4">
    <source>
        <dbReference type="ARBA" id="ARBA00022679"/>
    </source>
</evidence>
<evidence type="ECO:0000256" key="9">
    <source>
        <dbReference type="ARBA" id="ARBA00023209"/>
    </source>
</evidence>
<dbReference type="PROSITE" id="PS00379">
    <property type="entry name" value="CDP_ALCOHOL_P_TRANSF"/>
    <property type="match status" value="1"/>
</dbReference>
<evidence type="ECO:0000256" key="6">
    <source>
        <dbReference type="ARBA" id="ARBA00022989"/>
    </source>
</evidence>
<evidence type="ECO:0000256" key="13">
    <source>
        <dbReference type="SAM" id="Phobius"/>
    </source>
</evidence>
<keyword evidence="6 13" id="KW-1133">Transmembrane helix</keyword>
<keyword evidence="8 13" id="KW-0472">Membrane</keyword>
<dbReference type="InterPro" id="IPR043130">
    <property type="entry name" value="CDP-OH_PTrfase_TM_dom"/>
</dbReference>
<dbReference type="Proteomes" id="UP000553756">
    <property type="component" value="Unassembled WGS sequence"/>
</dbReference>
<comment type="caution">
    <text evidence="14">The sequence shown here is derived from an EMBL/GenBank/DDBJ whole genome shotgun (WGS) entry which is preliminary data.</text>
</comment>
<keyword evidence="3" id="KW-0444">Lipid biosynthesis</keyword>
<accession>A0ABX1T0Q5</accession>
<evidence type="ECO:0000256" key="11">
    <source>
        <dbReference type="NCBIfam" id="TIGR00560"/>
    </source>
</evidence>
<evidence type="ECO:0000256" key="7">
    <source>
        <dbReference type="ARBA" id="ARBA00023098"/>
    </source>
</evidence>
<evidence type="ECO:0000313" key="14">
    <source>
        <dbReference type="EMBL" id="NMN02228.1"/>
    </source>
</evidence>
<evidence type="ECO:0000256" key="2">
    <source>
        <dbReference type="ARBA" id="ARBA00010441"/>
    </source>
</evidence>
<evidence type="ECO:0000256" key="5">
    <source>
        <dbReference type="ARBA" id="ARBA00022692"/>
    </source>
</evidence>
<evidence type="ECO:0000313" key="15">
    <source>
        <dbReference type="Proteomes" id="UP000553756"/>
    </source>
</evidence>
<sequence length="332" mass="36066">MSETHEQFHPDTDVQGTVNPISEHAESVSFESVIAGAAPQSFEPVASAQKSVTSAQEPAVSAQEPVVPVQAPVTSVQEPVVPVQEPVVSAQEPVASAQEPVASVQEPVVSAQEPANKPSLLDSWNAVPNLVTYSRIVLVVVFLGLYIAAGAWGLSNLPMRWAAAILFIIAASTDKLDGWMARKYNQVTELGKLMDPIADKLLTCGALVVASAFGEFPWWATALFLVREIGITVMRFVVMERPSGKVIAAARPGKLKTVFQYVGLSMLLLPVWQFCPDAIEVAKLPMWLNGYLFVTYVLLYLALFLCLYSGYLYLHNTFGGLPKKSAKPRHSR</sequence>
<feature type="transmembrane region" description="Helical" evidence="13">
    <location>
        <begin position="219"/>
        <end position="238"/>
    </location>
</feature>
<evidence type="ECO:0000256" key="10">
    <source>
        <dbReference type="ARBA" id="ARBA00023264"/>
    </source>
</evidence>
<protein>
    <recommendedName>
        <fullName evidence="11">CDP-diacylglycerol--glycerol-3-phosphate 3-phosphatidyltransferase</fullName>
        <ecNumber evidence="11">2.7.8.5</ecNumber>
    </recommendedName>
</protein>
<dbReference type="InterPro" id="IPR004570">
    <property type="entry name" value="Phosphatidylglycerol_P_synth"/>
</dbReference>
<reference evidence="14 15" key="1">
    <citation type="submission" date="2020-02" db="EMBL/GenBank/DDBJ databases">
        <title>Characterization of phylogenetic diversity of novel bifidobacterial species isolated in Czech ZOOs.</title>
        <authorList>
            <person name="Lugli G.A."/>
            <person name="Vera N.B."/>
            <person name="Ventura M."/>
        </authorList>
    </citation>
    <scope>NUCLEOTIDE SEQUENCE [LARGE SCALE GENOMIC DNA]</scope>
    <source>
        <strain evidence="14 15">DSM 109963</strain>
    </source>
</reference>
<dbReference type="EMBL" id="JAAIIJ010000016">
    <property type="protein sequence ID" value="NMN02228.1"/>
    <property type="molecule type" value="Genomic_DNA"/>
</dbReference>
<feature type="transmembrane region" description="Helical" evidence="13">
    <location>
        <begin position="291"/>
        <end position="314"/>
    </location>
</feature>
<keyword evidence="10" id="KW-1208">Phospholipid metabolism</keyword>
<keyword evidence="7" id="KW-0443">Lipid metabolism</keyword>
<dbReference type="InterPro" id="IPR048254">
    <property type="entry name" value="CDP_ALCOHOL_P_TRANSF_CS"/>
</dbReference>
<dbReference type="PANTHER" id="PTHR14269">
    <property type="entry name" value="CDP-DIACYLGLYCEROL--GLYCEROL-3-PHOSPHATE 3-PHOSPHATIDYLTRANSFERASE-RELATED"/>
    <property type="match status" value="1"/>
</dbReference>
<comment type="similarity">
    <text evidence="2 12">Belongs to the CDP-alcohol phosphatidyltransferase class-I family.</text>
</comment>
<dbReference type="InterPro" id="IPR000462">
    <property type="entry name" value="CDP-OH_P_trans"/>
</dbReference>
<keyword evidence="15" id="KW-1185">Reference proteome</keyword>
<proteinExistence type="inferred from homology"/>
<evidence type="ECO:0000256" key="12">
    <source>
        <dbReference type="RuleBase" id="RU003750"/>
    </source>
</evidence>
<organism evidence="14 15">
    <name type="scientific">Bifidobacterium panos</name>
    <dbReference type="NCBI Taxonomy" id="2675321"/>
    <lineage>
        <taxon>Bacteria</taxon>
        <taxon>Bacillati</taxon>
        <taxon>Actinomycetota</taxon>
        <taxon>Actinomycetes</taxon>
        <taxon>Bifidobacteriales</taxon>
        <taxon>Bifidobacteriaceae</taxon>
        <taxon>Bifidobacterium</taxon>
    </lineage>
</organism>
<dbReference type="Pfam" id="PF01066">
    <property type="entry name" value="CDP-OH_P_transf"/>
    <property type="match status" value="1"/>
</dbReference>
<comment type="subcellular location">
    <subcellularLocation>
        <location evidence="1">Membrane</location>
        <topology evidence="1">Multi-pass membrane protein</topology>
    </subcellularLocation>
</comment>
<gene>
    <name evidence="14" type="ORF">G1C94_0850</name>
</gene>
<dbReference type="InterPro" id="IPR050324">
    <property type="entry name" value="CDP-alcohol_PTase-I"/>
</dbReference>
<dbReference type="NCBIfam" id="TIGR00560">
    <property type="entry name" value="pgsA"/>
    <property type="match status" value="1"/>
</dbReference>
<name>A0ABX1T0Q5_9BIFI</name>
<dbReference type="EC" id="2.7.8.5" evidence="11"/>
<dbReference type="PANTHER" id="PTHR14269:SF62">
    <property type="entry name" value="CDP-DIACYLGLYCEROL--GLYCEROL-3-PHOSPHATE 3-PHOSPHATIDYLTRANSFERASE 1, CHLOROPLASTIC"/>
    <property type="match status" value="1"/>
</dbReference>
<keyword evidence="5 13" id="KW-0812">Transmembrane</keyword>
<evidence type="ECO:0000256" key="8">
    <source>
        <dbReference type="ARBA" id="ARBA00023136"/>
    </source>
</evidence>
<evidence type="ECO:0000256" key="1">
    <source>
        <dbReference type="ARBA" id="ARBA00004141"/>
    </source>
</evidence>
<feature type="transmembrane region" description="Helical" evidence="13">
    <location>
        <begin position="136"/>
        <end position="153"/>
    </location>
</feature>